<proteinExistence type="predicted"/>
<dbReference type="AlphaFoldDB" id="A5Z460"/>
<dbReference type="HOGENOM" id="CLU_2682313_0_0_9"/>
<reference evidence="2 3" key="1">
    <citation type="submission" date="2007-03" db="EMBL/GenBank/DDBJ databases">
        <authorList>
            <person name="Fulton L."/>
            <person name="Clifton S."/>
            <person name="Fulton B."/>
            <person name="Xu J."/>
            <person name="Minx P."/>
            <person name="Pepin K.H."/>
            <person name="Johnson M."/>
            <person name="Thiruvilangam P."/>
            <person name="Bhonagiri V."/>
            <person name="Nash W.E."/>
            <person name="Mardis E.R."/>
            <person name="Wilson R.K."/>
        </authorList>
    </citation>
    <scope>NUCLEOTIDE SEQUENCE [LARGE SCALE GENOMIC DNA]</scope>
    <source>
        <strain evidence="2 3">ATCC 27560</strain>
    </source>
</reference>
<protein>
    <submittedName>
        <fullName evidence="2">Uncharacterized protein</fullName>
    </submittedName>
</protein>
<evidence type="ECO:0000313" key="3">
    <source>
        <dbReference type="Proteomes" id="UP000006000"/>
    </source>
</evidence>
<name>A5Z460_9FIRM</name>
<organism evidence="2 3">
    <name type="scientific">Eubacterium ventriosum ATCC 27560</name>
    <dbReference type="NCBI Taxonomy" id="411463"/>
    <lineage>
        <taxon>Bacteria</taxon>
        <taxon>Bacillati</taxon>
        <taxon>Bacillota</taxon>
        <taxon>Clostridia</taxon>
        <taxon>Eubacteriales</taxon>
        <taxon>Eubacteriaceae</taxon>
        <taxon>Eubacterium</taxon>
    </lineage>
</organism>
<feature type="compositionally biased region" description="Basic and acidic residues" evidence="1">
    <location>
        <begin position="24"/>
        <end position="34"/>
    </location>
</feature>
<gene>
    <name evidence="2" type="ORF">EUBVEN_00466</name>
</gene>
<evidence type="ECO:0000256" key="1">
    <source>
        <dbReference type="SAM" id="MobiDB-lite"/>
    </source>
</evidence>
<dbReference type="Proteomes" id="UP000006000">
    <property type="component" value="Unassembled WGS sequence"/>
</dbReference>
<sequence length="74" mass="8731">MWRKGIGGHRDMPGMSEKGSSCPKTDKEVTTDKQHIKHNGRYRHEYKSLYAEHNRNCGRFGKGQLWRRREETGK</sequence>
<dbReference type="STRING" id="411463.EUBVEN_00466"/>
<reference evidence="2 3" key="2">
    <citation type="submission" date="2007-04" db="EMBL/GenBank/DDBJ databases">
        <title>Draft genome sequence of Eubacterium ventriosum (ATCC 27560).</title>
        <authorList>
            <person name="Sudarsanam P."/>
            <person name="Ley R."/>
            <person name="Guruge J."/>
            <person name="Turnbaugh P.J."/>
            <person name="Mahowald M."/>
            <person name="Liep D."/>
            <person name="Gordon J."/>
        </authorList>
    </citation>
    <scope>NUCLEOTIDE SEQUENCE [LARGE SCALE GENOMIC DNA]</scope>
    <source>
        <strain evidence="2 3">ATCC 27560</strain>
    </source>
</reference>
<accession>A5Z460</accession>
<dbReference type="EMBL" id="AAVL02000026">
    <property type="protein sequence ID" value="EDM52270.1"/>
    <property type="molecule type" value="Genomic_DNA"/>
</dbReference>
<feature type="region of interest" description="Disordered" evidence="1">
    <location>
        <begin position="1"/>
        <end position="40"/>
    </location>
</feature>
<comment type="caution">
    <text evidence="2">The sequence shown here is derived from an EMBL/GenBank/DDBJ whole genome shotgun (WGS) entry which is preliminary data.</text>
</comment>
<evidence type="ECO:0000313" key="2">
    <source>
        <dbReference type="EMBL" id="EDM52270.1"/>
    </source>
</evidence>